<feature type="transmembrane region" description="Helical" evidence="1">
    <location>
        <begin position="51"/>
        <end position="73"/>
    </location>
</feature>
<evidence type="ECO:0000313" key="3">
    <source>
        <dbReference type="Proteomes" id="UP000321379"/>
    </source>
</evidence>
<name>A0A5C8UQD8_9MICO</name>
<organism evidence="2 3">
    <name type="scientific">Lacisediminihabitans profunda</name>
    <dbReference type="NCBI Taxonomy" id="2594790"/>
    <lineage>
        <taxon>Bacteria</taxon>
        <taxon>Bacillati</taxon>
        <taxon>Actinomycetota</taxon>
        <taxon>Actinomycetes</taxon>
        <taxon>Micrococcales</taxon>
        <taxon>Microbacteriaceae</taxon>
        <taxon>Lacisediminihabitans</taxon>
    </lineage>
</organism>
<dbReference type="EMBL" id="VRMG01000006">
    <property type="protein sequence ID" value="TXN30696.1"/>
    <property type="molecule type" value="Genomic_DNA"/>
</dbReference>
<keyword evidence="1" id="KW-1133">Transmembrane helix</keyword>
<accession>A0A5C8UQD8</accession>
<dbReference type="AlphaFoldDB" id="A0A5C8UQD8"/>
<evidence type="ECO:0000313" key="2">
    <source>
        <dbReference type="EMBL" id="TXN30696.1"/>
    </source>
</evidence>
<dbReference type="Proteomes" id="UP000321379">
    <property type="component" value="Unassembled WGS sequence"/>
</dbReference>
<protein>
    <submittedName>
        <fullName evidence="2">Uncharacterized protein</fullName>
    </submittedName>
</protein>
<proteinExistence type="predicted"/>
<dbReference type="RefSeq" id="WP_147783378.1">
    <property type="nucleotide sequence ID" value="NZ_VRMG01000006.1"/>
</dbReference>
<feature type="transmembrane region" description="Helical" evidence="1">
    <location>
        <begin position="80"/>
        <end position="98"/>
    </location>
</feature>
<keyword evidence="1" id="KW-0812">Transmembrane</keyword>
<feature type="transmembrane region" description="Helical" evidence="1">
    <location>
        <begin position="118"/>
        <end position="143"/>
    </location>
</feature>
<keyword evidence="1" id="KW-0472">Membrane</keyword>
<evidence type="ECO:0000256" key="1">
    <source>
        <dbReference type="SAM" id="Phobius"/>
    </source>
</evidence>
<sequence length="153" mass="16283">MSTSAPRRAENATARRVGYALAVVINGLLLYGINVWPGWRVLPFLTEETTLVLGLVTLSLIAGMVVNAVYVVADQTWLKALGDLITLAIGMAVLVGFWEVFPFDFTGSSLGWGTVARVVLIVAMVGTALGLAVQFVVLIASLLHGSRRSTGPR</sequence>
<gene>
    <name evidence="2" type="ORF">FVP33_09305</name>
</gene>
<reference evidence="2 3" key="1">
    <citation type="submission" date="2019-08" db="EMBL/GenBank/DDBJ databases">
        <title>Bacterial whole genome sequence for Glaciihabitans sp. CHu50b-6-2.</title>
        <authorList>
            <person name="Jin L."/>
        </authorList>
    </citation>
    <scope>NUCLEOTIDE SEQUENCE [LARGE SCALE GENOMIC DNA]</scope>
    <source>
        <strain evidence="2 3">CHu50b-6-2</strain>
    </source>
</reference>
<keyword evidence="3" id="KW-1185">Reference proteome</keyword>
<comment type="caution">
    <text evidence="2">The sequence shown here is derived from an EMBL/GenBank/DDBJ whole genome shotgun (WGS) entry which is preliminary data.</text>
</comment>
<feature type="transmembrane region" description="Helical" evidence="1">
    <location>
        <begin position="17"/>
        <end position="39"/>
    </location>
</feature>